<comment type="caution">
    <text evidence="3">The sequence shown here is derived from an EMBL/GenBank/DDBJ whole genome shotgun (WGS) entry which is preliminary data.</text>
</comment>
<protein>
    <recommendedName>
        <fullName evidence="2">Protein kinase domain-containing protein</fullName>
    </recommendedName>
</protein>
<feature type="compositionally biased region" description="Polar residues" evidence="1">
    <location>
        <begin position="525"/>
        <end position="545"/>
    </location>
</feature>
<accession>A0ABD3T537</accession>
<reference evidence="3 4" key="1">
    <citation type="submission" date="2024-11" db="EMBL/GenBank/DDBJ databases">
        <title>Chromosome-level genome assembly of the freshwater bivalve Anodonta woodiana.</title>
        <authorList>
            <person name="Chen X."/>
        </authorList>
    </citation>
    <scope>NUCLEOTIDE SEQUENCE [LARGE SCALE GENOMIC DNA]</scope>
    <source>
        <strain evidence="3">MN2024</strain>
        <tissue evidence="3">Gills</tissue>
    </source>
</reference>
<evidence type="ECO:0000256" key="1">
    <source>
        <dbReference type="SAM" id="MobiDB-lite"/>
    </source>
</evidence>
<dbReference type="PROSITE" id="PS00108">
    <property type="entry name" value="PROTEIN_KINASE_ST"/>
    <property type="match status" value="1"/>
</dbReference>
<dbReference type="AlphaFoldDB" id="A0ABD3T537"/>
<dbReference type="InterPro" id="IPR053235">
    <property type="entry name" value="Ser_Thr_kinase"/>
</dbReference>
<feature type="domain" description="Protein kinase" evidence="2">
    <location>
        <begin position="208"/>
        <end position="502"/>
    </location>
</feature>
<feature type="region of interest" description="Disordered" evidence="1">
    <location>
        <begin position="522"/>
        <end position="545"/>
    </location>
</feature>
<dbReference type="InterPro" id="IPR008271">
    <property type="entry name" value="Ser/Thr_kinase_AS"/>
</dbReference>
<dbReference type="Proteomes" id="UP001634394">
    <property type="component" value="Unassembled WGS sequence"/>
</dbReference>
<sequence length="698" mass="78314">MEDTLLSSDLEELNKACMAIEADKSDELNFGIQQDKDTEALQVISPRGEDNEYYFIDAYKPSAFPDQDHASKTFLDNNWPPQVPSVSSFQKDSTCNADYTEFSAHFEGADLEPIFSESGWSDSLSIKVRVENVSPGDLGIHFVNQRPPEMIFSTQPITQFIAGKVSYTKKECLLEFLMQLEPSSSTQGCVLKEELSVGEGQYTEGEHLIHNKSLFHGAYGKVDSCQDIVSGYEFIRKKIPLDKFRPSEVSFLLNIEHANIMKICGLIQRVEVDGGNVMEILMDNAGMSLVEFVKNRPESESLSQTLIWDLTKQALQGLSVLHRESIIHLDIKPENICVQEDNRGSYVLTITDFGSAMKVNQEVDFVGWTPEYLAPESCRCYLQHSLNNGMFSNMNNKITGKVDVFALGLTVLFLYQKKHVLLNLLTEGQNSYNGLPMEKKRLLQLQLLLYLACQEDFVEHLISDGCSTDMRDLLSRMLSGSADLRPTAEEALTYMTERDEVVQIMSQHAASKVDALVPKKRLTKGRNNPSNPQFTTDNGQLVTQPSCSSSDYIPMMVEMPVNQLSLPKSINNLPDNEPGPIKDRILKQRLREKLNPYMKTKTWFSKETEAINPIPMDLKGSCGTYTQSPASVPMATKKMESCMAEMGHNTTQVESLGVTLHHQIPETKPVQPSSPTDQCSNMVDLRGNIPNFDFLSNI</sequence>
<dbReference type="PROSITE" id="PS50011">
    <property type="entry name" value="PROTEIN_KINASE_DOM"/>
    <property type="match status" value="1"/>
</dbReference>
<dbReference type="InterPro" id="IPR000719">
    <property type="entry name" value="Prot_kinase_dom"/>
</dbReference>
<dbReference type="InterPro" id="IPR011009">
    <property type="entry name" value="Kinase-like_dom_sf"/>
</dbReference>
<dbReference type="CDD" id="cd00180">
    <property type="entry name" value="PKc"/>
    <property type="match status" value="1"/>
</dbReference>
<dbReference type="Pfam" id="PF00069">
    <property type="entry name" value="Pkinase"/>
    <property type="match status" value="1"/>
</dbReference>
<dbReference type="SUPFAM" id="SSF56112">
    <property type="entry name" value="Protein kinase-like (PK-like)"/>
    <property type="match status" value="1"/>
</dbReference>
<evidence type="ECO:0000313" key="3">
    <source>
        <dbReference type="EMBL" id="KAL3832022.1"/>
    </source>
</evidence>
<dbReference type="PANTHER" id="PTHR24361">
    <property type="entry name" value="MITOGEN-ACTIVATED KINASE KINASE KINASE"/>
    <property type="match status" value="1"/>
</dbReference>
<dbReference type="SMART" id="SM00220">
    <property type="entry name" value="S_TKc"/>
    <property type="match status" value="1"/>
</dbReference>
<dbReference type="Gene3D" id="1.10.510.10">
    <property type="entry name" value="Transferase(Phosphotransferase) domain 1"/>
    <property type="match status" value="1"/>
</dbReference>
<gene>
    <name evidence="3" type="ORF">ACJMK2_023703</name>
</gene>
<evidence type="ECO:0000313" key="4">
    <source>
        <dbReference type="Proteomes" id="UP001634394"/>
    </source>
</evidence>
<keyword evidence="4" id="KW-1185">Reference proteome</keyword>
<evidence type="ECO:0000259" key="2">
    <source>
        <dbReference type="PROSITE" id="PS50011"/>
    </source>
</evidence>
<dbReference type="PANTHER" id="PTHR24361:SF613">
    <property type="entry name" value="NUCLEAR RECEPTOR-BINDING PROTEIN-RELATED"/>
    <property type="match status" value="1"/>
</dbReference>
<dbReference type="EMBL" id="JBJQND010000019">
    <property type="protein sequence ID" value="KAL3832022.1"/>
    <property type="molecule type" value="Genomic_DNA"/>
</dbReference>
<dbReference type="Gene3D" id="3.30.200.20">
    <property type="entry name" value="Phosphorylase Kinase, domain 1"/>
    <property type="match status" value="1"/>
</dbReference>
<organism evidence="3 4">
    <name type="scientific">Sinanodonta woodiana</name>
    <name type="common">Chinese pond mussel</name>
    <name type="synonym">Anodonta woodiana</name>
    <dbReference type="NCBI Taxonomy" id="1069815"/>
    <lineage>
        <taxon>Eukaryota</taxon>
        <taxon>Metazoa</taxon>
        <taxon>Spiralia</taxon>
        <taxon>Lophotrochozoa</taxon>
        <taxon>Mollusca</taxon>
        <taxon>Bivalvia</taxon>
        <taxon>Autobranchia</taxon>
        <taxon>Heteroconchia</taxon>
        <taxon>Palaeoheterodonta</taxon>
        <taxon>Unionida</taxon>
        <taxon>Unionoidea</taxon>
        <taxon>Unionidae</taxon>
        <taxon>Unioninae</taxon>
        <taxon>Sinanodonta</taxon>
    </lineage>
</organism>
<name>A0ABD3T537_SINWO</name>
<proteinExistence type="predicted"/>